<comment type="caution">
    <text evidence="2">The sequence shown here is derived from an EMBL/GenBank/DDBJ whole genome shotgun (WGS) entry which is preliminary data.</text>
</comment>
<accession>A0A8S9IZU2</accession>
<dbReference type="EMBL" id="QGKY02001015">
    <property type="protein sequence ID" value="KAF2575279.1"/>
    <property type="molecule type" value="Genomic_DNA"/>
</dbReference>
<organism evidence="2">
    <name type="scientific">Brassica cretica</name>
    <name type="common">Mustard</name>
    <dbReference type="NCBI Taxonomy" id="69181"/>
    <lineage>
        <taxon>Eukaryota</taxon>
        <taxon>Viridiplantae</taxon>
        <taxon>Streptophyta</taxon>
        <taxon>Embryophyta</taxon>
        <taxon>Tracheophyta</taxon>
        <taxon>Spermatophyta</taxon>
        <taxon>Magnoliopsida</taxon>
        <taxon>eudicotyledons</taxon>
        <taxon>Gunneridae</taxon>
        <taxon>Pentapetalae</taxon>
        <taxon>rosids</taxon>
        <taxon>malvids</taxon>
        <taxon>Brassicales</taxon>
        <taxon>Brassicaceae</taxon>
        <taxon>Brassiceae</taxon>
        <taxon>Brassica</taxon>
    </lineage>
</organism>
<protein>
    <submittedName>
        <fullName evidence="2">Uncharacterized protein</fullName>
    </submittedName>
</protein>
<name>A0A8S9IZU2_BRACR</name>
<evidence type="ECO:0000313" key="2">
    <source>
        <dbReference type="EMBL" id="KAF2575279.1"/>
    </source>
</evidence>
<evidence type="ECO:0000256" key="1">
    <source>
        <dbReference type="SAM" id="MobiDB-lite"/>
    </source>
</evidence>
<dbReference type="AlphaFoldDB" id="A0A8S9IZU2"/>
<sequence>MEQMASRSDVELEDEAALMLQPEGLGASAVAAFEEEEAAEAHRSTSDEWWNLPPYNENQSQSLKGGSFGFSSLHQTYLGHTASHPESFESMDIDCSLNQIGRRPISQRIFPEPEKPRDNSLPAAASLELFIAGNVQIYRRTPPGYV</sequence>
<gene>
    <name evidence="2" type="ORF">F2Q70_00002495</name>
</gene>
<reference evidence="2" key="1">
    <citation type="submission" date="2019-12" db="EMBL/GenBank/DDBJ databases">
        <title>Genome sequencing and annotation of Brassica cretica.</title>
        <authorList>
            <person name="Studholme D.J."/>
            <person name="Sarris P.F."/>
        </authorList>
    </citation>
    <scope>NUCLEOTIDE SEQUENCE</scope>
    <source>
        <strain evidence="2">PFS-102/07</strain>
        <tissue evidence="2">Leaf</tissue>
    </source>
</reference>
<proteinExistence type="predicted"/>
<feature type="region of interest" description="Disordered" evidence="1">
    <location>
        <begin position="37"/>
        <end position="56"/>
    </location>
</feature>